<accession>A0AAV1YY02</accession>
<keyword evidence="6" id="KW-0723">Serine/threonine-protein kinase</keyword>
<dbReference type="Pfam" id="PF01064">
    <property type="entry name" value="Activin_recp"/>
    <property type="match status" value="1"/>
</dbReference>
<evidence type="ECO:0000256" key="7">
    <source>
        <dbReference type="ARBA" id="ARBA00022679"/>
    </source>
</evidence>
<protein>
    <recommendedName>
        <fullName evidence="5">receptor protein serine/threonine kinase</fullName>
        <ecNumber evidence="5">2.7.11.30</ecNumber>
    </recommendedName>
</protein>
<comment type="similarity">
    <text evidence="4">Belongs to the protein kinase superfamily. TKL Ser/Thr protein kinase family. TGFB receptor subfamily.</text>
</comment>
<feature type="compositionally biased region" description="Basic residues" evidence="21">
    <location>
        <begin position="901"/>
        <end position="913"/>
    </location>
</feature>
<feature type="chain" id="PRO_5043987794" description="receptor protein serine/threonine kinase" evidence="23">
    <location>
        <begin position="26"/>
        <end position="1017"/>
    </location>
</feature>
<feature type="region of interest" description="Disordered" evidence="21">
    <location>
        <begin position="884"/>
        <end position="913"/>
    </location>
</feature>
<dbReference type="EC" id="2.7.11.30" evidence="5"/>
<evidence type="ECO:0000313" key="25">
    <source>
        <dbReference type="EMBL" id="CAL1263730.1"/>
    </source>
</evidence>
<dbReference type="FunFam" id="1.10.510.10:FF:000487">
    <property type="entry name" value="Anti-Muellerian hormone type-2 receptor"/>
    <property type="match status" value="1"/>
</dbReference>
<dbReference type="PROSITE" id="PS50011">
    <property type="entry name" value="PROTEIN_KINASE_DOM"/>
    <property type="match status" value="1"/>
</dbReference>
<gene>
    <name evidence="25" type="ORF">LARSCL_LOCUS1640</name>
</gene>
<dbReference type="GO" id="GO:0030509">
    <property type="term" value="P:BMP signaling pathway"/>
    <property type="evidence" value="ECO:0007669"/>
    <property type="project" value="TreeGrafter"/>
</dbReference>
<evidence type="ECO:0000256" key="2">
    <source>
        <dbReference type="ARBA" id="ARBA00001946"/>
    </source>
</evidence>
<keyword evidence="13" id="KW-0067">ATP-binding</keyword>
<evidence type="ECO:0000256" key="10">
    <source>
        <dbReference type="ARBA" id="ARBA00022729"/>
    </source>
</evidence>
<dbReference type="GO" id="GO:0005886">
    <property type="term" value="C:plasma membrane"/>
    <property type="evidence" value="ECO:0007669"/>
    <property type="project" value="TreeGrafter"/>
</dbReference>
<feature type="domain" description="Protein kinase" evidence="24">
    <location>
        <begin position="207"/>
        <end position="514"/>
    </location>
</feature>
<feature type="compositionally biased region" description="Polar residues" evidence="21">
    <location>
        <begin position="757"/>
        <end position="785"/>
    </location>
</feature>
<feature type="region of interest" description="Disordered" evidence="21">
    <location>
        <begin position="745"/>
        <end position="787"/>
    </location>
</feature>
<dbReference type="PROSITE" id="PS00109">
    <property type="entry name" value="PROTEIN_KINASE_TYR"/>
    <property type="match status" value="1"/>
</dbReference>
<organism evidence="25 26">
    <name type="scientific">Larinioides sclopetarius</name>
    <dbReference type="NCBI Taxonomy" id="280406"/>
    <lineage>
        <taxon>Eukaryota</taxon>
        <taxon>Metazoa</taxon>
        <taxon>Ecdysozoa</taxon>
        <taxon>Arthropoda</taxon>
        <taxon>Chelicerata</taxon>
        <taxon>Arachnida</taxon>
        <taxon>Araneae</taxon>
        <taxon>Araneomorphae</taxon>
        <taxon>Entelegynae</taxon>
        <taxon>Araneoidea</taxon>
        <taxon>Araneidae</taxon>
        <taxon>Larinioides</taxon>
    </lineage>
</organism>
<dbReference type="GO" id="GO:0005524">
    <property type="term" value="F:ATP binding"/>
    <property type="evidence" value="ECO:0007669"/>
    <property type="project" value="UniProtKB-KW"/>
</dbReference>
<keyword evidence="12" id="KW-0418">Kinase</keyword>
<evidence type="ECO:0000256" key="4">
    <source>
        <dbReference type="ARBA" id="ARBA00009605"/>
    </source>
</evidence>
<keyword evidence="16 22" id="KW-0472">Membrane</keyword>
<evidence type="ECO:0000256" key="14">
    <source>
        <dbReference type="ARBA" id="ARBA00022842"/>
    </source>
</evidence>
<feature type="signal peptide" evidence="23">
    <location>
        <begin position="1"/>
        <end position="25"/>
    </location>
</feature>
<dbReference type="InterPro" id="IPR000333">
    <property type="entry name" value="TGFB_receptor"/>
</dbReference>
<dbReference type="InterPro" id="IPR045860">
    <property type="entry name" value="Snake_toxin-like_sf"/>
</dbReference>
<evidence type="ECO:0000256" key="1">
    <source>
        <dbReference type="ARBA" id="ARBA00001936"/>
    </source>
</evidence>
<proteinExistence type="inferred from homology"/>
<reference evidence="25 26" key="1">
    <citation type="submission" date="2024-04" db="EMBL/GenBank/DDBJ databases">
        <authorList>
            <person name="Rising A."/>
            <person name="Reimegard J."/>
            <person name="Sonavane S."/>
            <person name="Akerstrom W."/>
            <person name="Nylinder S."/>
            <person name="Hedman E."/>
            <person name="Kallberg Y."/>
        </authorList>
    </citation>
    <scope>NUCLEOTIDE SEQUENCE [LARGE SCALE GENOMIC DNA]</scope>
</reference>
<keyword evidence="17" id="KW-0675">Receptor</keyword>
<feature type="transmembrane region" description="Helical" evidence="22">
    <location>
        <begin position="151"/>
        <end position="175"/>
    </location>
</feature>
<evidence type="ECO:0000256" key="3">
    <source>
        <dbReference type="ARBA" id="ARBA00004479"/>
    </source>
</evidence>
<dbReference type="Proteomes" id="UP001497382">
    <property type="component" value="Unassembled WGS sequence"/>
</dbReference>
<dbReference type="GO" id="GO:0005024">
    <property type="term" value="F:transforming growth factor beta receptor activity"/>
    <property type="evidence" value="ECO:0007669"/>
    <property type="project" value="TreeGrafter"/>
</dbReference>
<evidence type="ECO:0000259" key="24">
    <source>
        <dbReference type="PROSITE" id="PS50011"/>
    </source>
</evidence>
<keyword evidence="8 22" id="KW-0812">Transmembrane</keyword>
<comment type="cofactor">
    <cofactor evidence="1">
        <name>Mn(2+)</name>
        <dbReference type="ChEBI" id="CHEBI:29035"/>
    </cofactor>
</comment>
<keyword evidence="9" id="KW-0479">Metal-binding</keyword>
<evidence type="ECO:0000256" key="16">
    <source>
        <dbReference type="ARBA" id="ARBA00023136"/>
    </source>
</evidence>
<evidence type="ECO:0000256" key="20">
    <source>
        <dbReference type="ARBA" id="ARBA00048773"/>
    </source>
</evidence>
<dbReference type="InterPro" id="IPR011009">
    <property type="entry name" value="Kinase-like_dom_sf"/>
</dbReference>
<evidence type="ECO:0000256" key="11">
    <source>
        <dbReference type="ARBA" id="ARBA00022741"/>
    </source>
</evidence>
<keyword evidence="26" id="KW-1185">Reference proteome</keyword>
<keyword evidence="15 22" id="KW-1133">Transmembrane helix</keyword>
<evidence type="ECO:0000256" key="12">
    <source>
        <dbReference type="ARBA" id="ARBA00022777"/>
    </source>
</evidence>
<evidence type="ECO:0000313" key="26">
    <source>
        <dbReference type="Proteomes" id="UP001497382"/>
    </source>
</evidence>
<dbReference type="EMBL" id="CAXIEN010000010">
    <property type="protein sequence ID" value="CAL1263730.1"/>
    <property type="molecule type" value="Genomic_DNA"/>
</dbReference>
<dbReference type="GO" id="GO:0043235">
    <property type="term" value="C:receptor complex"/>
    <property type="evidence" value="ECO:0007669"/>
    <property type="project" value="TreeGrafter"/>
</dbReference>
<evidence type="ECO:0000256" key="15">
    <source>
        <dbReference type="ARBA" id="ARBA00022989"/>
    </source>
</evidence>
<evidence type="ECO:0000256" key="19">
    <source>
        <dbReference type="ARBA" id="ARBA00047681"/>
    </source>
</evidence>
<dbReference type="InterPro" id="IPR000472">
    <property type="entry name" value="Activin_recp"/>
</dbReference>
<dbReference type="PANTHER" id="PTHR23255">
    <property type="entry name" value="TRANSFORMING GROWTH FACTOR-BETA RECEPTOR TYPE I AND II"/>
    <property type="match status" value="1"/>
</dbReference>
<evidence type="ECO:0000256" key="21">
    <source>
        <dbReference type="SAM" id="MobiDB-lite"/>
    </source>
</evidence>
<evidence type="ECO:0000256" key="5">
    <source>
        <dbReference type="ARBA" id="ARBA00012401"/>
    </source>
</evidence>
<dbReference type="InterPro" id="IPR000719">
    <property type="entry name" value="Prot_kinase_dom"/>
</dbReference>
<dbReference type="SUPFAM" id="SSF57302">
    <property type="entry name" value="Snake toxin-like"/>
    <property type="match status" value="1"/>
</dbReference>
<dbReference type="CDD" id="cd23618">
    <property type="entry name" value="TFP_LU_ECD_Wit"/>
    <property type="match status" value="1"/>
</dbReference>
<keyword evidence="7" id="KW-0808">Transferase</keyword>
<evidence type="ECO:0000256" key="8">
    <source>
        <dbReference type="ARBA" id="ARBA00022692"/>
    </source>
</evidence>
<evidence type="ECO:0000256" key="22">
    <source>
        <dbReference type="SAM" id="Phobius"/>
    </source>
</evidence>
<comment type="subcellular location">
    <subcellularLocation>
        <location evidence="3">Membrane</location>
        <topology evidence="3">Single-pass type I membrane protein</topology>
    </subcellularLocation>
</comment>
<dbReference type="Gene3D" id="2.10.60.10">
    <property type="entry name" value="CD59"/>
    <property type="match status" value="1"/>
</dbReference>
<dbReference type="PANTHER" id="PTHR23255:SF100">
    <property type="entry name" value="RECEPTOR PROTEIN SERINE_THREONINE KINASE"/>
    <property type="match status" value="1"/>
</dbReference>
<evidence type="ECO:0000256" key="23">
    <source>
        <dbReference type="SAM" id="SignalP"/>
    </source>
</evidence>
<dbReference type="CDD" id="cd14054">
    <property type="entry name" value="STKc_BMPR2_AMHR2"/>
    <property type="match status" value="1"/>
</dbReference>
<dbReference type="AlphaFoldDB" id="A0AAV1YY02"/>
<sequence length="1017" mass="113461">MKEKIMYLSLWMLVLLCLSVATIESHDESHPLCFYLKTPIIKQINVTVGSLLDGNTTERCSKPTDSCYILWQEDPKNKSITIISQGCWNDANQKCQQSECIPSRSSKALESTHFCCCEGNFCNTNITDAKIAPENAVDDPAQQFLGQMPPYMPYIIILVVIVGVVVFVVLVYFIYRNHCTIPKRSNESLHLMEAPPPSSTHLDLDTLKLQEVVARGRYGAVYRGNAGDQIVAVKKFAYHDQQHFLNERAIYLLPHMIHDNLPRFLGSKEQICENGRPEYLLVVSFSPVGCLQDYLRDNTVDWSALCKIILTVSRGLAYLHSEFKKGDKFKPCIVHRDVSSRNILMKDDGQCMLCDFGFAIQISGSTYVLNGEEVKAEETSLAEVGTLRYMAPEILEGAVNLRDCESSLKQTDVYALGLVMWEVSSRCTDLYQGLEVPAYRLPYEAEVGTEPTMEQMQTLVVKHKSRPLFPDIWKTSNPAVRSLKETIEDCWDQDAEARLTTLCVEERILELPVLWERDKAGLSVSTGISPVSNLCKSSNYHNKSGMDSDFGSDNLDDRLITPRDRANSLSECTTETLLSPSDAVSQTNDKNKLLSNESANLKVTYPLQPHQGRNPCLARNLMQELPRETPVIGNGLIDYSSKYSSNKKISFSDGDANIFSLPPGMESNLISNHSNRVCNPIPFVQNPVNFTSTIPKQTNLIGNKPTQELLLKNEKRWNPLNIFDKKSAKSTLRASLRMLLDRKTSVSNGNIPEEQQPLKSSGITSPISPSESGDKQGQTNPSAFWTSPEIKEGEHDSYGTLCTSNLSTSDGNTVMKSYDHHLLKGHAFSVNEERSLPAFLPNQDSTLGEKTKRPTTLPVRSLNDKQDIDPDILDMSDCDITNEFVNDSAPVPDSNEARPALVRRKGSGGKKKGVKRVKTPFEIKCRFSLYDDRIMSSQELPSTCESKDSQAQLDKAKFSASVPLNMNTLCLSPATSTTTEHTVIQIEPQAKEKQRMNGLVLPVNHAGHQNVVSLCDI</sequence>
<comment type="catalytic activity">
    <reaction evidence="20">
        <text>L-threonyl-[receptor-protein] + ATP = O-phospho-L-threonyl-[receptor-protein] + ADP + H(+)</text>
        <dbReference type="Rhea" id="RHEA:44880"/>
        <dbReference type="Rhea" id="RHEA-COMP:11024"/>
        <dbReference type="Rhea" id="RHEA-COMP:11025"/>
        <dbReference type="ChEBI" id="CHEBI:15378"/>
        <dbReference type="ChEBI" id="CHEBI:30013"/>
        <dbReference type="ChEBI" id="CHEBI:30616"/>
        <dbReference type="ChEBI" id="CHEBI:61977"/>
        <dbReference type="ChEBI" id="CHEBI:456216"/>
        <dbReference type="EC" id="2.7.11.30"/>
    </reaction>
</comment>
<keyword evidence="18" id="KW-0325">Glycoprotein</keyword>
<dbReference type="Gene3D" id="3.30.200.20">
    <property type="entry name" value="Phosphorylase Kinase, domain 1"/>
    <property type="match status" value="1"/>
</dbReference>
<dbReference type="InterPro" id="IPR008266">
    <property type="entry name" value="Tyr_kinase_AS"/>
</dbReference>
<comment type="catalytic activity">
    <reaction evidence="19">
        <text>L-seryl-[receptor-protein] + ATP = O-phospho-L-seryl-[receptor-protein] + ADP + H(+)</text>
        <dbReference type="Rhea" id="RHEA:18673"/>
        <dbReference type="Rhea" id="RHEA-COMP:11022"/>
        <dbReference type="Rhea" id="RHEA-COMP:11023"/>
        <dbReference type="ChEBI" id="CHEBI:15378"/>
        <dbReference type="ChEBI" id="CHEBI:29999"/>
        <dbReference type="ChEBI" id="CHEBI:30616"/>
        <dbReference type="ChEBI" id="CHEBI:83421"/>
        <dbReference type="ChEBI" id="CHEBI:456216"/>
        <dbReference type="EC" id="2.7.11.30"/>
    </reaction>
</comment>
<evidence type="ECO:0000256" key="17">
    <source>
        <dbReference type="ARBA" id="ARBA00023170"/>
    </source>
</evidence>
<keyword evidence="14" id="KW-0460">Magnesium</keyword>
<comment type="cofactor">
    <cofactor evidence="2">
        <name>Mg(2+)</name>
        <dbReference type="ChEBI" id="CHEBI:18420"/>
    </cofactor>
</comment>
<evidence type="ECO:0000256" key="13">
    <source>
        <dbReference type="ARBA" id="ARBA00022840"/>
    </source>
</evidence>
<dbReference type="Gene3D" id="1.10.510.10">
    <property type="entry name" value="Transferase(Phosphotransferase) domain 1"/>
    <property type="match status" value="1"/>
</dbReference>
<evidence type="ECO:0000256" key="6">
    <source>
        <dbReference type="ARBA" id="ARBA00022527"/>
    </source>
</evidence>
<keyword evidence="10 23" id="KW-0732">Signal</keyword>
<comment type="caution">
    <text evidence="25">The sequence shown here is derived from an EMBL/GenBank/DDBJ whole genome shotgun (WGS) entry which is preliminary data.</text>
</comment>
<keyword evidence="11" id="KW-0547">Nucleotide-binding</keyword>
<evidence type="ECO:0000256" key="18">
    <source>
        <dbReference type="ARBA" id="ARBA00023180"/>
    </source>
</evidence>
<dbReference type="InterPro" id="IPR001245">
    <property type="entry name" value="Ser-Thr/Tyr_kinase_cat_dom"/>
</dbReference>
<dbReference type="Pfam" id="PF07714">
    <property type="entry name" value="PK_Tyr_Ser-Thr"/>
    <property type="match status" value="1"/>
</dbReference>
<name>A0AAV1YY02_9ARAC</name>
<dbReference type="SUPFAM" id="SSF56112">
    <property type="entry name" value="Protein kinase-like (PK-like)"/>
    <property type="match status" value="1"/>
</dbReference>
<evidence type="ECO:0000256" key="9">
    <source>
        <dbReference type="ARBA" id="ARBA00022723"/>
    </source>
</evidence>